<dbReference type="Proteomes" id="UP001374584">
    <property type="component" value="Unassembled WGS sequence"/>
</dbReference>
<proteinExistence type="predicted"/>
<keyword evidence="1" id="KW-0812">Transmembrane</keyword>
<keyword evidence="1" id="KW-0472">Membrane</keyword>
<evidence type="ECO:0000313" key="2">
    <source>
        <dbReference type="EMBL" id="KAK7373932.1"/>
    </source>
</evidence>
<accession>A0AAN9NJK2</accession>
<protein>
    <submittedName>
        <fullName evidence="2">Uncharacterized protein</fullName>
    </submittedName>
</protein>
<evidence type="ECO:0000256" key="1">
    <source>
        <dbReference type="SAM" id="Phobius"/>
    </source>
</evidence>
<dbReference type="AlphaFoldDB" id="A0AAN9NJK2"/>
<reference evidence="2 3" key="1">
    <citation type="submission" date="2024-01" db="EMBL/GenBank/DDBJ databases">
        <title>The genomes of 5 underutilized Papilionoideae crops provide insights into root nodulation and disease resistanc.</title>
        <authorList>
            <person name="Jiang F."/>
        </authorList>
    </citation>
    <scope>NUCLEOTIDE SEQUENCE [LARGE SCALE GENOMIC DNA]</scope>
    <source>
        <strain evidence="2">JINMINGXINNONG_FW02</strain>
        <tissue evidence="2">Leaves</tissue>
    </source>
</reference>
<evidence type="ECO:0000313" key="3">
    <source>
        <dbReference type="Proteomes" id="UP001374584"/>
    </source>
</evidence>
<keyword evidence="3" id="KW-1185">Reference proteome</keyword>
<organism evidence="2 3">
    <name type="scientific">Phaseolus coccineus</name>
    <name type="common">Scarlet runner bean</name>
    <name type="synonym">Phaseolus multiflorus</name>
    <dbReference type="NCBI Taxonomy" id="3886"/>
    <lineage>
        <taxon>Eukaryota</taxon>
        <taxon>Viridiplantae</taxon>
        <taxon>Streptophyta</taxon>
        <taxon>Embryophyta</taxon>
        <taxon>Tracheophyta</taxon>
        <taxon>Spermatophyta</taxon>
        <taxon>Magnoliopsida</taxon>
        <taxon>eudicotyledons</taxon>
        <taxon>Gunneridae</taxon>
        <taxon>Pentapetalae</taxon>
        <taxon>rosids</taxon>
        <taxon>fabids</taxon>
        <taxon>Fabales</taxon>
        <taxon>Fabaceae</taxon>
        <taxon>Papilionoideae</taxon>
        <taxon>50 kb inversion clade</taxon>
        <taxon>NPAAA clade</taxon>
        <taxon>indigoferoid/millettioid clade</taxon>
        <taxon>Phaseoleae</taxon>
        <taxon>Phaseolus</taxon>
    </lineage>
</organism>
<keyword evidence="1" id="KW-1133">Transmembrane helix</keyword>
<sequence>MEVAVKVKCLCGNLYKRKNCIALSLQALSRGRKRICIYGKGLGRLQTLELFSFFLFWTAIGRDTSSWFWFPFQSGAMLLFFVFPGFCLVVAEGSLPRHRFDQSFGFLNSVWMQDFCKSRCRLVYASFTLVFGTVKVLS</sequence>
<feature type="transmembrane region" description="Helical" evidence="1">
    <location>
        <begin position="66"/>
        <end position="91"/>
    </location>
</feature>
<feature type="transmembrane region" description="Helical" evidence="1">
    <location>
        <begin position="42"/>
        <end position="60"/>
    </location>
</feature>
<dbReference type="EMBL" id="JAYMYR010000003">
    <property type="protein sequence ID" value="KAK7373932.1"/>
    <property type="molecule type" value="Genomic_DNA"/>
</dbReference>
<comment type="caution">
    <text evidence="2">The sequence shown here is derived from an EMBL/GenBank/DDBJ whole genome shotgun (WGS) entry which is preliminary data.</text>
</comment>
<gene>
    <name evidence="2" type="ORF">VNO80_07354</name>
</gene>
<name>A0AAN9NJK2_PHACN</name>